<dbReference type="GO" id="GO:0016279">
    <property type="term" value="F:protein-lysine N-methyltransferase activity"/>
    <property type="evidence" value="ECO:0007669"/>
    <property type="project" value="RHEA"/>
</dbReference>
<feature type="binding site" evidence="6">
    <location>
        <position position="161"/>
    </location>
    <ligand>
        <name>S-adenosyl-L-methionine</name>
        <dbReference type="ChEBI" id="CHEBI:59789"/>
    </ligand>
</feature>
<comment type="similarity">
    <text evidence="1 6">Belongs to the methyltransferase superfamily. PrmA family.</text>
</comment>
<keyword evidence="8" id="KW-1185">Reference proteome</keyword>
<dbReference type="NCBIfam" id="TIGR00406">
    <property type="entry name" value="prmA"/>
    <property type="match status" value="1"/>
</dbReference>
<name>A0A1H8ALT2_9BACT</name>
<protein>
    <recommendedName>
        <fullName evidence="6">Ribosomal protein L11 methyltransferase</fullName>
        <shortName evidence="6">L11 Mtase</shortName>
        <ecNumber evidence="6">2.1.1.-</ecNumber>
    </recommendedName>
</protein>
<dbReference type="GO" id="GO:0005840">
    <property type="term" value="C:ribosome"/>
    <property type="evidence" value="ECO:0007669"/>
    <property type="project" value="UniProtKB-KW"/>
</dbReference>
<keyword evidence="7" id="KW-0687">Ribonucleoprotein</keyword>
<feature type="binding site" evidence="6">
    <location>
        <position position="209"/>
    </location>
    <ligand>
        <name>S-adenosyl-L-methionine</name>
        <dbReference type="ChEBI" id="CHEBI:59789"/>
    </ligand>
</feature>
<dbReference type="GO" id="GO:0005737">
    <property type="term" value="C:cytoplasm"/>
    <property type="evidence" value="ECO:0007669"/>
    <property type="project" value="UniProtKB-SubCell"/>
</dbReference>
<feature type="binding site" evidence="6">
    <location>
        <position position="187"/>
    </location>
    <ligand>
        <name>S-adenosyl-L-methionine</name>
        <dbReference type="ChEBI" id="CHEBI:59789"/>
    </ligand>
</feature>
<keyword evidence="5 6" id="KW-0949">S-adenosyl-L-methionine</keyword>
<dbReference type="EC" id="2.1.1.-" evidence="6"/>
<keyword evidence="4 6" id="KW-0808">Transferase</keyword>
<evidence type="ECO:0000256" key="4">
    <source>
        <dbReference type="ARBA" id="ARBA00022679"/>
    </source>
</evidence>
<keyword evidence="2 6" id="KW-0963">Cytoplasm</keyword>
<dbReference type="CDD" id="cd02440">
    <property type="entry name" value="AdoMet_MTases"/>
    <property type="match status" value="1"/>
</dbReference>
<feature type="binding site" evidence="6">
    <location>
        <position position="251"/>
    </location>
    <ligand>
        <name>S-adenosyl-L-methionine</name>
        <dbReference type="ChEBI" id="CHEBI:59789"/>
    </ligand>
</feature>
<dbReference type="GO" id="GO:0032259">
    <property type="term" value="P:methylation"/>
    <property type="evidence" value="ECO:0007669"/>
    <property type="project" value="UniProtKB-KW"/>
</dbReference>
<organism evidence="7 8">
    <name type="scientific">Syntrophus gentianae</name>
    <dbReference type="NCBI Taxonomy" id="43775"/>
    <lineage>
        <taxon>Bacteria</taxon>
        <taxon>Pseudomonadati</taxon>
        <taxon>Thermodesulfobacteriota</taxon>
        <taxon>Syntrophia</taxon>
        <taxon>Syntrophales</taxon>
        <taxon>Syntrophaceae</taxon>
        <taxon>Syntrophus</taxon>
    </lineage>
</organism>
<dbReference type="EMBL" id="FOBS01000036">
    <property type="protein sequence ID" value="SEM70497.1"/>
    <property type="molecule type" value="Genomic_DNA"/>
</dbReference>
<evidence type="ECO:0000256" key="1">
    <source>
        <dbReference type="ARBA" id="ARBA00009741"/>
    </source>
</evidence>
<accession>A0A1H8ALT2</accession>
<dbReference type="InterPro" id="IPR050078">
    <property type="entry name" value="Ribosomal_L11_MeTrfase_PrmA"/>
</dbReference>
<dbReference type="Gene3D" id="3.40.50.150">
    <property type="entry name" value="Vaccinia Virus protein VP39"/>
    <property type="match status" value="1"/>
</dbReference>
<gene>
    <name evidence="6" type="primary">prmA</name>
    <name evidence="7" type="ORF">SAMN04489760_13626</name>
</gene>
<dbReference type="AlphaFoldDB" id="A0A1H8ALT2"/>
<dbReference type="PANTHER" id="PTHR43648">
    <property type="entry name" value="ELECTRON TRANSFER FLAVOPROTEIN BETA SUBUNIT LYSINE METHYLTRANSFERASE"/>
    <property type="match status" value="1"/>
</dbReference>
<evidence type="ECO:0000256" key="5">
    <source>
        <dbReference type="ARBA" id="ARBA00022691"/>
    </source>
</evidence>
<dbReference type="STRING" id="43775.SAMN04489760_13626"/>
<dbReference type="SUPFAM" id="SSF53335">
    <property type="entry name" value="S-adenosyl-L-methionine-dependent methyltransferases"/>
    <property type="match status" value="1"/>
</dbReference>
<comment type="function">
    <text evidence="6">Methylates ribosomal protein L11.</text>
</comment>
<dbReference type="Pfam" id="PF06325">
    <property type="entry name" value="PrmA"/>
    <property type="match status" value="1"/>
</dbReference>
<evidence type="ECO:0000256" key="3">
    <source>
        <dbReference type="ARBA" id="ARBA00022603"/>
    </source>
</evidence>
<reference evidence="7 8" key="1">
    <citation type="submission" date="2016-10" db="EMBL/GenBank/DDBJ databases">
        <authorList>
            <person name="de Groot N.N."/>
        </authorList>
    </citation>
    <scope>NUCLEOTIDE SEQUENCE [LARGE SCALE GENOMIC DNA]</scope>
    <source>
        <strain evidence="7 8">DSM 8423</strain>
    </source>
</reference>
<dbReference type="InterPro" id="IPR004498">
    <property type="entry name" value="Ribosomal_PrmA_MeTrfase"/>
</dbReference>
<evidence type="ECO:0000256" key="2">
    <source>
        <dbReference type="ARBA" id="ARBA00022490"/>
    </source>
</evidence>
<dbReference type="OrthoDB" id="9785995at2"/>
<proteinExistence type="inferred from homology"/>
<dbReference type="InterPro" id="IPR029063">
    <property type="entry name" value="SAM-dependent_MTases_sf"/>
</dbReference>
<dbReference type="PANTHER" id="PTHR43648:SF1">
    <property type="entry name" value="ELECTRON TRANSFER FLAVOPROTEIN BETA SUBUNIT LYSINE METHYLTRANSFERASE"/>
    <property type="match status" value="1"/>
</dbReference>
<dbReference type="PIRSF" id="PIRSF000401">
    <property type="entry name" value="RPL11_MTase"/>
    <property type="match status" value="1"/>
</dbReference>
<keyword evidence="7" id="KW-0689">Ribosomal protein</keyword>
<keyword evidence="3 6" id="KW-0489">Methyltransferase</keyword>
<comment type="subcellular location">
    <subcellularLocation>
        <location evidence="6">Cytoplasm</location>
    </subcellularLocation>
</comment>
<dbReference type="Proteomes" id="UP000198744">
    <property type="component" value="Unassembled WGS sequence"/>
</dbReference>
<evidence type="ECO:0000313" key="8">
    <source>
        <dbReference type="Proteomes" id="UP000198744"/>
    </source>
</evidence>
<dbReference type="HAMAP" id="MF_00735">
    <property type="entry name" value="Methyltr_PrmA"/>
    <property type="match status" value="1"/>
</dbReference>
<sequence length="319" mass="35208">MASRTGKDAGNKGKWLKIVLSSPPELVDALSNFVTELGAEGAFQEELEPQTPGDFPEAPSKEAVNAYLPFDVRLENRLSSLNVYLESLSQLFPELDAPELTTEVITDPDWGEQWKKYFKPLRVSRDIVIKPTWERYTPLGHDIVIEIDPGMAFGTGQHASTRMCLEALEKILLTHRSPEPLNVLDVGTGTGILGIACAKLGAARVLCVDIDPKATEIAQENIAINSVEDRVSVTQRDISTLDDTYDLIVANLTAKILIKLKKQLTSLLRPGGHLILSGIIDQNRSDIESHFFLDSLTLASSLSEKEWVCYVLKKETAQP</sequence>
<comment type="catalytic activity">
    <reaction evidence="6">
        <text>L-lysyl-[protein] + 3 S-adenosyl-L-methionine = N(6),N(6),N(6)-trimethyl-L-lysyl-[protein] + 3 S-adenosyl-L-homocysteine + 3 H(+)</text>
        <dbReference type="Rhea" id="RHEA:54192"/>
        <dbReference type="Rhea" id="RHEA-COMP:9752"/>
        <dbReference type="Rhea" id="RHEA-COMP:13826"/>
        <dbReference type="ChEBI" id="CHEBI:15378"/>
        <dbReference type="ChEBI" id="CHEBI:29969"/>
        <dbReference type="ChEBI" id="CHEBI:57856"/>
        <dbReference type="ChEBI" id="CHEBI:59789"/>
        <dbReference type="ChEBI" id="CHEBI:61961"/>
    </reaction>
</comment>
<evidence type="ECO:0000313" key="7">
    <source>
        <dbReference type="EMBL" id="SEM70497.1"/>
    </source>
</evidence>
<dbReference type="RefSeq" id="WP_093884665.1">
    <property type="nucleotide sequence ID" value="NZ_FOBS01000036.1"/>
</dbReference>
<evidence type="ECO:0000256" key="6">
    <source>
        <dbReference type="HAMAP-Rule" id="MF_00735"/>
    </source>
</evidence>